<dbReference type="Gene3D" id="1.25.40.10">
    <property type="entry name" value="Tetratricopeptide repeat domain"/>
    <property type="match status" value="1"/>
</dbReference>
<dbReference type="SUPFAM" id="SSF48452">
    <property type="entry name" value="TPR-like"/>
    <property type="match status" value="1"/>
</dbReference>
<organism evidence="1 2">
    <name type="scientific">Peribacillus castrilensis</name>
    <dbReference type="NCBI Taxonomy" id="2897690"/>
    <lineage>
        <taxon>Bacteria</taxon>
        <taxon>Bacillati</taxon>
        <taxon>Bacillota</taxon>
        <taxon>Bacilli</taxon>
        <taxon>Bacillales</taxon>
        <taxon>Bacillaceae</taxon>
        <taxon>Peribacillus</taxon>
    </lineage>
</organism>
<evidence type="ECO:0000313" key="1">
    <source>
        <dbReference type="EMBL" id="MEC0273050.1"/>
    </source>
</evidence>
<dbReference type="InterPro" id="IPR011990">
    <property type="entry name" value="TPR-like_helical_dom_sf"/>
</dbReference>
<dbReference type="EMBL" id="JARNBH010000008">
    <property type="protein sequence ID" value="MEC0273050.1"/>
    <property type="molecule type" value="Genomic_DNA"/>
</dbReference>
<reference evidence="1 2" key="1">
    <citation type="submission" date="2023-03" db="EMBL/GenBank/DDBJ databases">
        <title>Bacillus Genome Sequencing.</title>
        <authorList>
            <person name="Dunlap C."/>
        </authorList>
    </citation>
    <scope>NUCLEOTIDE SEQUENCE [LARGE SCALE GENOMIC DNA]</scope>
    <source>
        <strain evidence="1 2">B-41290</strain>
    </source>
</reference>
<dbReference type="RefSeq" id="WP_134784120.1">
    <property type="nucleotide sequence ID" value="NZ_JARNBG010000001.1"/>
</dbReference>
<dbReference type="Proteomes" id="UP001307168">
    <property type="component" value="Unassembled WGS sequence"/>
</dbReference>
<gene>
    <name evidence="1" type="ORF">P4706_08175</name>
</gene>
<accession>A0AAW9N8Y4</accession>
<evidence type="ECO:0008006" key="3">
    <source>
        <dbReference type="Google" id="ProtNLM"/>
    </source>
</evidence>
<evidence type="ECO:0000313" key="2">
    <source>
        <dbReference type="Proteomes" id="UP001307168"/>
    </source>
</evidence>
<protein>
    <recommendedName>
        <fullName evidence="3">Tetratricopeptide repeat-containing protein</fullName>
    </recommendedName>
</protein>
<sequence>MHKTIKYLLASLLIFISLLFYLNLVDNDRESVISEKEVQNELKETVNNIEEYIVEHPDDLSALDEAVYLQYVLGNYNEAIELGMELIDKDPENHMSYFRMANIKTKIEEWDEMIYFMEKAHDIEKSSHMLYYLSTSYIVKDANYALELLNKLDNYQMGSERKFLINYKKSLEKYTKVKNFENINDLVEYIPDNVLMNCIVQDGIKTSQSSDDISKLKKLSKHLNE</sequence>
<name>A0AAW9N8Y4_9BACI</name>
<dbReference type="AlphaFoldDB" id="A0AAW9N8Y4"/>
<comment type="caution">
    <text evidence="1">The sequence shown here is derived from an EMBL/GenBank/DDBJ whole genome shotgun (WGS) entry which is preliminary data.</text>
</comment>
<proteinExistence type="predicted"/>
<keyword evidence="2" id="KW-1185">Reference proteome</keyword>